<keyword evidence="1" id="KW-0472">Membrane</keyword>
<dbReference type="EMBL" id="CM031835">
    <property type="protein sequence ID" value="KAG6689343.1"/>
    <property type="molecule type" value="Genomic_DNA"/>
</dbReference>
<keyword evidence="1" id="KW-0812">Transmembrane</keyword>
<dbReference type="Proteomes" id="UP000811246">
    <property type="component" value="Chromosome 11"/>
</dbReference>
<feature type="transmembrane region" description="Helical" evidence="1">
    <location>
        <begin position="63"/>
        <end position="91"/>
    </location>
</feature>
<dbReference type="EMBL" id="CM031825">
    <property type="protein sequence ID" value="KAG6731982.1"/>
    <property type="molecule type" value="Genomic_DNA"/>
</dbReference>
<proteinExistence type="predicted"/>
<dbReference type="Proteomes" id="UP000811246">
    <property type="component" value="Chromosome 1"/>
</dbReference>
<reference evidence="3" key="1">
    <citation type="submission" date="2021-01" db="EMBL/GenBank/DDBJ databases">
        <authorList>
            <person name="Lovell J.T."/>
            <person name="Bentley N."/>
            <person name="Bhattarai G."/>
            <person name="Jenkins J.W."/>
            <person name="Sreedasyam A."/>
            <person name="Alarcon Y."/>
            <person name="Bock C."/>
            <person name="Boston L."/>
            <person name="Carlson J."/>
            <person name="Cervantes K."/>
            <person name="Clermont K."/>
            <person name="Krom N."/>
            <person name="Kubenka K."/>
            <person name="Mamidi S."/>
            <person name="Mattison C."/>
            <person name="Monteros M."/>
            <person name="Pisani C."/>
            <person name="Plott C."/>
            <person name="Rajasekar S."/>
            <person name="Rhein H.S."/>
            <person name="Rohla C."/>
            <person name="Song M."/>
            <person name="Hilaire R.S."/>
            <person name="Shu S."/>
            <person name="Wells L."/>
            <person name="Wang X."/>
            <person name="Webber J."/>
            <person name="Heerema R.J."/>
            <person name="Klein P."/>
            <person name="Conner P."/>
            <person name="Grauke L."/>
            <person name="Grimwood J."/>
            <person name="Schmutz J."/>
            <person name="Randall J.J."/>
        </authorList>
    </citation>
    <scope>NUCLEOTIDE SEQUENCE</scope>
    <source>
        <tissue evidence="3">Leaf</tissue>
    </source>
</reference>
<sequence length="129" mass="15555">MLEYSWFIRFEVMIATPTLQILDIATSISDHFWMFYSYNSLRNQGKMVENLKNQREKRTCCCLLQFLLVCFNFLFYFGFLLPIVCVILCGFSDLQLPWKRKQENHEEIWKFGLSLDWKRSERAAKEIEC</sequence>
<evidence type="ECO:0000256" key="1">
    <source>
        <dbReference type="SAM" id="Phobius"/>
    </source>
</evidence>
<name>A0A922G3S8_CARIL</name>
<accession>A0A922G3S8</accession>
<evidence type="ECO:0000313" key="2">
    <source>
        <dbReference type="EMBL" id="KAG6689343.1"/>
    </source>
</evidence>
<evidence type="ECO:0008006" key="5">
    <source>
        <dbReference type="Google" id="ProtNLM"/>
    </source>
</evidence>
<comment type="caution">
    <text evidence="3">The sequence shown here is derived from an EMBL/GenBank/DDBJ whole genome shotgun (WGS) entry which is preliminary data.</text>
</comment>
<dbReference type="AlphaFoldDB" id="A0A922G3S8"/>
<evidence type="ECO:0000313" key="4">
    <source>
        <dbReference type="Proteomes" id="UP000811246"/>
    </source>
</evidence>
<gene>
    <name evidence="3" type="ORF">I3842_01G154300</name>
    <name evidence="2" type="ORF">I3842_11G169800</name>
</gene>
<evidence type="ECO:0000313" key="3">
    <source>
        <dbReference type="EMBL" id="KAG6731982.1"/>
    </source>
</evidence>
<organism evidence="3 4">
    <name type="scientific">Carya illinoinensis</name>
    <name type="common">Pecan</name>
    <dbReference type="NCBI Taxonomy" id="32201"/>
    <lineage>
        <taxon>Eukaryota</taxon>
        <taxon>Viridiplantae</taxon>
        <taxon>Streptophyta</taxon>
        <taxon>Embryophyta</taxon>
        <taxon>Tracheophyta</taxon>
        <taxon>Spermatophyta</taxon>
        <taxon>Magnoliopsida</taxon>
        <taxon>eudicotyledons</taxon>
        <taxon>Gunneridae</taxon>
        <taxon>Pentapetalae</taxon>
        <taxon>rosids</taxon>
        <taxon>fabids</taxon>
        <taxon>Fagales</taxon>
        <taxon>Juglandaceae</taxon>
        <taxon>Carya</taxon>
    </lineage>
</organism>
<keyword evidence="1" id="KW-1133">Transmembrane helix</keyword>
<protein>
    <recommendedName>
        <fullName evidence="5">Transmembrane protein</fullName>
    </recommendedName>
</protein>